<evidence type="ECO:0000313" key="5">
    <source>
        <dbReference type="EMBL" id="MFC5287306.1"/>
    </source>
</evidence>
<dbReference type="NCBIfam" id="TIGR01733">
    <property type="entry name" value="AA-adenyl-dom"/>
    <property type="match status" value="1"/>
</dbReference>
<dbReference type="Pfam" id="PF13193">
    <property type="entry name" value="AMP-binding_C"/>
    <property type="match status" value="1"/>
</dbReference>
<protein>
    <submittedName>
        <fullName evidence="5">Amino acid adenylation domain-containing protein</fullName>
    </submittedName>
</protein>
<dbReference type="EMBL" id="JBHSKF010000003">
    <property type="protein sequence ID" value="MFC5287306.1"/>
    <property type="molecule type" value="Genomic_DNA"/>
</dbReference>
<dbReference type="RefSeq" id="WP_378246093.1">
    <property type="nucleotide sequence ID" value="NZ_JBHSKF010000003.1"/>
</dbReference>
<dbReference type="SUPFAM" id="SSF47336">
    <property type="entry name" value="ACP-like"/>
    <property type="match status" value="1"/>
</dbReference>
<dbReference type="Gene3D" id="3.40.50.980">
    <property type="match status" value="2"/>
</dbReference>
<dbReference type="InterPro" id="IPR001242">
    <property type="entry name" value="Condensation_dom"/>
</dbReference>
<dbReference type="InterPro" id="IPR020806">
    <property type="entry name" value="PKS_PP-bd"/>
</dbReference>
<dbReference type="PANTHER" id="PTHR45527:SF1">
    <property type="entry name" value="FATTY ACID SYNTHASE"/>
    <property type="match status" value="1"/>
</dbReference>
<dbReference type="Gene3D" id="1.10.1200.10">
    <property type="entry name" value="ACP-like"/>
    <property type="match status" value="1"/>
</dbReference>
<dbReference type="SMART" id="SM00823">
    <property type="entry name" value="PKS_PP"/>
    <property type="match status" value="1"/>
</dbReference>
<dbReference type="InterPro" id="IPR045851">
    <property type="entry name" value="AMP-bd_C_sf"/>
</dbReference>
<dbReference type="PROSITE" id="PS50075">
    <property type="entry name" value="CARRIER"/>
    <property type="match status" value="1"/>
</dbReference>
<evidence type="ECO:0000259" key="4">
    <source>
        <dbReference type="PROSITE" id="PS50075"/>
    </source>
</evidence>
<dbReference type="InterPro" id="IPR036736">
    <property type="entry name" value="ACP-like_sf"/>
</dbReference>
<dbReference type="PANTHER" id="PTHR45527">
    <property type="entry name" value="NONRIBOSOMAL PEPTIDE SYNTHETASE"/>
    <property type="match status" value="1"/>
</dbReference>
<organism evidence="5 6">
    <name type="scientific">Actinokineospora guangxiensis</name>
    <dbReference type="NCBI Taxonomy" id="1490288"/>
    <lineage>
        <taxon>Bacteria</taxon>
        <taxon>Bacillati</taxon>
        <taxon>Actinomycetota</taxon>
        <taxon>Actinomycetes</taxon>
        <taxon>Pseudonocardiales</taxon>
        <taxon>Pseudonocardiaceae</taxon>
        <taxon>Actinokineospora</taxon>
    </lineage>
</organism>
<evidence type="ECO:0000256" key="3">
    <source>
        <dbReference type="ARBA" id="ARBA00022553"/>
    </source>
</evidence>
<dbReference type="Pfam" id="PF00501">
    <property type="entry name" value="AMP-binding"/>
    <property type="match status" value="1"/>
</dbReference>
<name>A0ABW0EKN5_9PSEU</name>
<keyword evidence="3" id="KW-0597">Phosphoprotein</keyword>
<accession>A0ABW0EKN5</accession>
<dbReference type="Gene3D" id="3.30.559.10">
    <property type="entry name" value="Chloramphenicol acetyltransferase-like domain"/>
    <property type="match status" value="1"/>
</dbReference>
<dbReference type="InterPro" id="IPR009081">
    <property type="entry name" value="PP-bd_ACP"/>
</dbReference>
<dbReference type="InterPro" id="IPR023213">
    <property type="entry name" value="CAT-like_dom_sf"/>
</dbReference>
<dbReference type="Pfam" id="PF00550">
    <property type="entry name" value="PP-binding"/>
    <property type="match status" value="1"/>
</dbReference>
<dbReference type="SUPFAM" id="SSF56801">
    <property type="entry name" value="Acetyl-CoA synthetase-like"/>
    <property type="match status" value="1"/>
</dbReference>
<reference evidence="6" key="1">
    <citation type="journal article" date="2019" name="Int. J. Syst. Evol. Microbiol.">
        <title>The Global Catalogue of Microorganisms (GCM) 10K type strain sequencing project: providing services to taxonomists for standard genome sequencing and annotation.</title>
        <authorList>
            <consortium name="The Broad Institute Genomics Platform"/>
            <consortium name="The Broad Institute Genome Sequencing Center for Infectious Disease"/>
            <person name="Wu L."/>
            <person name="Ma J."/>
        </authorList>
    </citation>
    <scope>NUCLEOTIDE SEQUENCE [LARGE SCALE GENOMIC DNA]</scope>
    <source>
        <strain evidence="6">CCUG 59778</strain>
    </source>
</reference>
<dbReference type="SUPFAM" id="SSF52777">
    <property type="entry name" value="CoA-dependent acyltransferases"/>
    <property type="match status" value="2"/>
</dbReference>
<evidence type="ECO:0000313" key="6">
    <source>
        <dbReference type="Proteomes" id="UP001596157"/>
    </source>
</evidence>
<dbReference type="Pfam" id="PF00668">
    <property type="entry name" value="Condensation"/>
    <property type="match status" value="1"/>
</dbReference>
<evidence type="ECO:0000256" key="2">
    <source>
        <dbReference type="ARBA" id="ARBA00022450"/>
    </source>
</evidence>
<comment type="cofactor">
    <cofactor evidence="1">
        <name>pantetheine 4'-phosphate</name>
        <dbReference type="ChEBI" id="CHEBI:47942"/>
    </cofactor>
</comment>
<evidence type="ECO:0000256" key="1">
    <source>
        <dbReference type="ARBA" id="ARBA00001957"/>
    </source>
</evidence>
<dbReference type="InterPro" id="IPR025110">
    <property type="entry name" value="AMP-bd_C"/>
</dbReference>
<dbReference type="InterPro" id="IPR020845">
    <property type="entry name" value="AMP-binding_CS"/>
</dbReference>
<keyword evidence="6" id="KW-1185">Reference proteome</keyword>
<keyword evidence="2" id="KW-0596">Phosphopantetheine</keyword>
<gene>
    <name evidence="5" type="ORF">ACFPM7_09615</name>
</gene>
<dbReference type="Gene3D" id="2.30.38.10">
    <property type="entry name" value="Luciferase, Domain 3"/>
    <property type="match status" value="1"/>
</dbReference>
<dbReference type="CDD" id="cd05930">
    <property type="entry name" value="A_NRPS"/>
    <property type="match status" value="1"/>
</dbReference>
<dbReference type="PROSITE" id="PS00455">
    <property type="entry name" value="AMP_BINDING"/>
    <property type="match status" value="1"/>
</dbReference>
<sequence>MSKQWTFPASYAQERVWFANQLDPASPVYNVSTPTELPEGLTVEQVRGVLADVVARHESLRTHFALDQDALTQVVHERVEVDPPVIDLTHLPHEEQSGIVEEHAERLARTAIPLDRPPLWRAELVRRGERRWTLLMVVHHAVFDSRSHLVLDREIHARAEAALAGTALELPEPEIQYADFAVWQRDTLTGDELRRQLGHWRATLAGAPPVIALPTDRPRPQRLGFAGDEVWFEMPDGLIDRVGALAKELSATPYMVLLAAYAALLSRLSASEDVVIGVSTAGRDRPELAEVIGMFVNPVVLRADVAGDPAFTTLVGRVRGALVEAMDHGDTPFQAIVAELVSRPDPAVQPLFQVAFNFVPDSGFDQVKLGTTKDDLAFDITTGTSRLLYRTALFDRGSAEAVVRRYLMLLAAAVADPGAPVSALPLMDERERAAVLAAGRGESVEAPVDLVPAQLAAQAARTPDAVALTHGGRSLTYAELHAHADALRARMSVGAGDIVALALPRSVELVAAVLAVLGSGAAYLPLDTEHPPARLAALLADARPALTLTTAETAALLPPDAPSLVVTLDGEAGAPASPVDAADSAYVLYTSGSTGLPKGVIVQHGALAAYLAWARATYPGLAGTVLLHSPVTFDFTVTGLLGALTTGGAIRLAGLDEPADAEPPAFVKATPGQLSLLDAARSPRSDLVLGGEGLSAEQLHAWRAANPDATVVNEYGPTEATVGTVAAVIAPGAELPPGPVAIGGPTWNTDAHVLDQSLNAVPDGVVGELYLAGAQLALGYLNRPGLTADRFLPCPYGEPGARMYRTGDLVRRRADGALEYLGRADQQIKLRGIRVEPAEVEAALLALPGVRAAVVVAHQDESPDDARLVAYVVGDPGAAAEVLPTVLPAHLVPADVIAVEAIPLTANGKLDRTALPAPARAERGYVAPRTPAEELVAEVYADILGVAKVGAFDHFLELGGNSLRGMRAMARIRAEIEVDVPMRALFAHPVVADLAAEIDKAIAAEVADLSDSEVAALLADQGGTA</sequence>
<dbReference type="InterPro" id="IPR010071">
    <property type="entry name" value="AA_adenyl_dom"/>
</dbReference>
<proteinExistence type="predicted"/>
<feature type="domain" description="Carrier" evidence="4">
    <location>
        <begin position="927"/>
        <end position="1002"/>
    </location>
</feature>
<comment type="caution">
    <text evidence="5">The sequence shown here is derived from an EMBL/GenBank/DDBJ whole genome shotgun (WGS) entry which is preliminary data.</text>
</comment>
<dbReference type="CDD" id="cd19531">
    <property type="entry name" value="LCL_NRPS-like"/>
    <property type="match status" value="1"/>
</dbReference>
<dbReference type="Gene3D" id="3.30.559.30">
    <property type="entry name" value="Nonribosomal peptide synthetase, condensation domain"/>
    <property type="match status" value="1"/>
</dbReference>
<dbReference type="InterPro" id="IPR000873">
    <property type="entry name" value="AMP-dep_synth/lig_dom"/>
</dbReference>
<dbReference type="Gene3D" id="3.30.300.30">
    <property type="match status" value="1"/>
</dbReference>
<dbReference type="Proteomes" id="UP001596157">
    <property type="component" value="Unassembled WGS sequence"/>
</dbReference>